<organism evidence="1 2">
    <name type="scientific">Spongisporangium articulatum</name>
    <dbReference type="NCBI Taxonomy" id="3362603"/>
    <lineage>
        <taxon>Bacteria</taxon>
        <taxon>Bacillati</taxon>
        <taxon>Actinomycetota</taxon>
        <taxon>Actinomycetes</taxon>
        <taxon>Kineosporiales</taxon>
        <taxon>Kineosporiaceae</taxon>
        <taxon>Spongisporangium</taxon>
    </lineage>
</organism>
<dbReference type="EMBL" id="JBITLV010000004">
    <property type="protein sequence ID" value="MFI7588325.1"/>
    <property type="molecule type" value="Genomic_DNA"/>
</dbReference>
<evidence type="ECO:0000313" key="1">
    <source>
        <dbReference type="EMBL" id="MFI7588325.1"/>
    </source>
</evidence>
<keyword evidence="2" id="KW-1185">Reference proteome</keyword>
<sequence>MELLKAALLKSDEAALHGRAASEAALQMWALLRTAGADSRDESMAAAFTESQAGTEFLRKGLAALNAADGGVRGYIAAVAPNHSVKSTGRVAPGPDGGSLTRTVRARPKLRAFVEVTTREGDDTQDSAENMLRSGQNVKSFLEPPQVTGHITSTPTDVPVVRPVISAPSTDAAGAVLVTGLVVARVVDLIKNRRKRTKER</sequence>
<gene>
    <name evidence="1" type="ORF">ACIB24_14745</name>
</gene>
<evidence type="ECO:0000313" key="2">
    <source>
        <dbReference type="Proteomes" id="UP001612915"/>
    </source>
</evidence>
<name>A0ABW8APL8_9ACTN</name>
<accession>A0ABW8APL8</accession>
<dbReference type="RefSeq" id="WP_398281680.1">
    <property type="nucleotide sequence ID" value="NZ_JBITLV010000004.1"/>
</dbReference>
<protein>
    <submittedName>
        <fullName evidence="1">Uncharacterized protein</fullName>
    </submittedName>
</protein>
<dbReference type="Proteomes" id="UP001612915">
    <property type="component" value="Unassembled WGS sequence"/>
</dbReference>
<reference evidence="1 2" key="1">
    <citation type="submission" date="2024-10" db="EMBL/GenBank/DDBJ databases">
        <title>The Natural Products Discovery Center: Release of the First 8490 Sequenced Strains for Exploring Actinobacteria Biosynthetic Diversity.</title>
        <authorList>
            <person name="Kalkreuter E."/>
            <person name="Kautsar S.A."/>
            <person name="Yang D."/>
            <person name="Bader C.D."/>
            <person name="Teijaro C.N."/>
            <person name="Fluegel L."/>
            <person name="Davis C.M."/>
            <person name="Simpson J.R."/>
            <person name="Lauterbach L."/>
            <person name="Steele A.D."/>
            <person name="Gui C."/>
            <person name="Meng S."/>
            <person name="Li G."/>
            <person name="Viehrig K."/>
            <person name="Ye F."/>
            <person name="Su P."/>
            <person name="Kiefer A.F."/>
            <person name="Nichols A."/>
            <person name="Cepeda A.J."/>
            <person name="Yan W."/>
            <person name="Fan B."/>
            <person name="Jiang Y."/>
            <person name="Adhikari A."/>
            <person name="Zheng C.-J."/>
            <person name="Schuster L."/>
            <person name="Cowan T.M."/>
            <person name="Smanski M.J."/>
            <person name="Chevrette M.G."/>
            <person name="De Carvalho L.P.S."/>
            <person name="Shen B."/>
        </authorList>
    </citation>
    <scope>NUCLEOTIDE SEQUENCE [LARGE SCALE GENOMIC DNA]</scope>
    <source>
        <strain evidence="1 2">NPDC049639</strain>
    </source>
</reference>
<comment type="caution">
    <text evidence="1">The sequence shown here is derived from an EMBL/GenBank/DDBJ whole genome shotgun (WGS) entry which is preliminary data.</text>
</comment>
<proteinExistence type="predicted"/>